<feature type="transmembrane region" description="Helical" evidence="3">
    <location>
        <begin position="1082"/>
        <end position="1104"/>
    </location>
</feature>
<keyword evidence="3" id="KW-1133">Transmembrane helix</keyword>
<feature type="compositionally biased region" description="Polar residues" evidence="2">
    <location>
        <begin position="1267"/>
        <end position="1283"/>
    </location>
</feature>
<dbReference type="STRING" id="77044.A0A1W2TKK6"/>
<gene>
    <name evidence="4" type="ORF">SAMD00023353_1202330</name>
</gene>
<feature type="transmembrane region" description="Helical" evidence="3">
    <location>
        <begin position="1124"/>
        <end position="1143"/>
    </location>
</feature>
<evidence type="ECO:0000256" key="2">
    <source>
        <dbReference type="SAM" id="MobiDB-lite"/>
    </source>
</evidence>
<dbReference type="GO" id="GO:0046873">
    <property type="term" value="F:metal ion transmembrane transporter activity"/>
    <property type="evidence" value="ECO:0007669"/>
    <property type="project" value="InterPro"/>
</dbReference>
<name>A0A1W2TKK6_ROSNE</name>
<reference evidence="4" key="1">
    <citation type="submission" date="2016-03" db="EMBL/GenBank/DDBJ databases">
        <title>Draft genome sequence of Rosellinia necatrix.</title>
        <authorList>
            <person name="Kanematsu S."/>
        </authorList>
    </citation>
    <scope>NUCLEOTIDE SEQUENCE [LARGE SCALE GENOMIC DNA]</scope>
    <source>
        <strain evidence="4">W97</strain>
    </source>
</reference>
<dbReference type="OrthoDB" id="341259at2759"/>
<dbReference type="SMART" id="SM00248">
    <property type="entry name" value="ANK"/>
    <property type="match status" value="3"/>
</dbReference>
<sequence length="1300" mass="147900">MSIDVAGQLVRGARPGEDRDSRDHQSPPSVFSIDTPEELVQFYEAEISRLREDVNAPRAQLVTALLHLGIVLADHPDLGDAEPPLRAARECIDADGSATYMVESLVFVQVLASVLQRRYRFDVADELYTAALDNTRYARGREHPWTLELQNNLGCLRTSAGLRHMAHDRLDEAKQCFGRAEALFQKSHKAKVHVFGQLHRTTLKTACNISMVSFLRGDASGLETDLLAASQSLKESYGPEDPDVRQMANHLICIYRRAGNHGRAVELSVEFGIDPPEDYEIHPFQDTFIPGLPTSRRFTDQAQDAMGDEEQFPIEVLRTVLDVVDPTWGRYTVRALAWTRDRIQNWTGMDVHTFAEALGFQILMKWSVITRRDVLLEQAAAVGHYPAVEALLRKMRTMQGAVLTSADDEEAVLARCFHRAVQSGSRDVVRLFLDHGVRPFATDDTGRLALHKAAELGFEGVLAELLQDVDDIDLRDSNGDTALDFALRENHEGIIRLLMRQKGALLASSKSIGKNIDVKQKGDDPEIRVFDPSLYTGLSATVVNFYADLTHRVEEHRVRVEPVEAVISDSGLLRSMVDDDGMTDAKPDFTWIHIPANNMSWVEILMKNLAEVDGDRERYSNLMAKEVWHNQLHESLHGSVHGRFMKPYCGKVGSTSCTSDMVVYMPYIHWELEPRKKEMDDVIGKIERDLEYNMKNVKKIFRRYIPRKNKDGDPRENEPNSDKNESENTADDKDAKAGSDSRLLETYLYLPGAAPLHVRRTFDQFQYYMNDDTAARDSDQVVSRYFQRRHKSLTVPIMMVDQLWMWVVGEGTIITCFPKLWGDEGAAKEDTSQILDTSNVLSCILGRLDLKFREPILSVYELADVIMARCLGLHSDNTQWENERHRYLEIFEHSINYVADEEIRRFNYFADGGRTGAKAKRRKSKEPEEDTKRSESRQITELLVVAALESGFDRDEAKAIANRAAISTKRWGFEEKDMEEIFDISNEIELLKEIKDIQDELNILRTLFDQQKGVVKSYHRASGDRERSLEMVKAVTRLSNIVEKMDVDAQRPYKALEDLLDLKQKQANVAEARITRQSGTTITVFTVVTIIFLPASFMAAFFALPIAEYHFVNDLFQLHYAVKWTVTVTAAVAIPLIILALYVNPILRFLRLMARIAQALVKAIARVTKVVVKGTAKISITILKLIPFIWWLTATLSLLICLRWKRILQWLRNYRAAKKETVAKGEEWSKRRYILGGFLQRRLDKRKVMDEEKQRERVRSESSLESYMTSRSASLVESSNNSPTPTPAVTPEQLQTAKGT</sequence>
<dbReference type="SUPFAM" id="SSF48403">
    <property type="entry name" value="Ankyrin repeat"/>
    <property type="match status" value="1"/>
</dbReference>
<dbReference type="Gene3D" id="1.20.58.340">
    <property type="entry name" value="Magnesium transport protein CorA, transmembrane region"/>
    <property type="match status" value="1"/>
</dbReference>
<dbReference type="Pfam" id="PF12796">
    <property type="entry name" value="Ank_2"/>
    <property type="match status" value="1"/>
</dbReference>
<dbReference type="InterPro" id="IPR036770">
    <property type="entry name" value="Ankyrin_rpt-contain_sf"/>
</dbReference>
<keyword evidence="3" id="KW-0812">Transmembrane</keyword>
<dbReference type="InterPro" id="IPR002523">
    <property type="entry name" value="MgTranspt_CorA/ZnTranspt_ZntB"/>
</dbReference>
<organism evidence="4">
    <name type="scientific">Rosellinia necatrix</name>
    <name type="common">White root-rot fungus</name>
    <dbReference type="NCBI Taxonomy" id="77044"/>
    <lineage>
        <taxon>Eukaryota</taxon>
        <taxon>Fungi</taxon>
        <taxon>Dikarya</taxon>
        <taxon>Ascomycota</taxon>
        <taxon>Pezizomycotina</taxon>
        <taxon>Sordariomycetes</taxon>
        <taxon>Xylariomycetidae</taxon>
        <taxon>Xylariales</taxon>
        <taxon>Xylariaceae</taxon>
        <taxon>Rosellinia</taxon>
    </lineage>
</organism>
<feature type="transmembrane region" description="Helical" evidence="3">
    <location>
        <begin position="1178"/>
        <end position="1202"/>
    </location>
</feature>
<feature type="compositionally biased region" description="Basic and acidic residues" evidence="2">
    <location>
        <begin position="14"/>
        <end position="25"/>
    </location>
</feature>
<feature type="compositionally biased region" description="Basic and acidic residues" evidence="2">
    <location>
        <begin position="1250"/>
        <end position="1262"/>
    </location>
</feature>
<feature type="region of interest" description="Disordered" evidence="2">
    <location>
        <begin position="705"/>
        <end position="738"/>
    </location>
</feature>
<dbReference type="PROSITE" id="PS50088">
    <property type="entry name" value="ANK_REPEAT"/>
    <property type="match status" value="1"/>
</dbReference>
<dbReference type="PANTHER" id="PTHR47685:SF1">
    <property type="entry name" value="MAGNESIUM TRANSPORT PROTEIN CORA"/>
    <property type="match status" value="1"/>
</dbReference>
<dbReference type="InterPro" id="IPR050829">
    <property type="entry name" value="CorA_MIT"/>
</dbReference>
<dbReference type="Gene3D" id="1.25.40.10">
    <property type="entry name" value="Tetratricopeptide repeat domain"/>
    <property type="match status" value="1"/>
</dbReference>
<evidence type="ECO:0000313" key="4">
    <source>
        <dbReference type="EMBL" id="GAP88797.2"/>
    </source>
</evidence>
<protein>
    <submittedName>
        <fullName evidence="4">Putative ankyrin repeat protein</fullName>
    </submittedName>
</protein>
<dbReference type="GO" id="GO:0016020">
    <property type="term" value="C:membrane"/>
    <property type="evidence" value="ECO:0007669"/>
    <property type="project" value="InterPro"/>
</dbReference>
<feature type="region of interest" description="Disordered" evidence="2">
    <location>
        <begin position="1250"/>
        <end position="1300"/>
    </location>
</feature>
<dbReference type="InterPro" id="IPR002110">
    <property type="entry name" value="Ankyrin_rpt"/>
</dbReference>
<dbReference type="EMBL" id="DF977457">
    <property type="protein sequence ID" value="GAP88797.2"/>
    <property type="molecule type" value="Genomic_DNA"/>
</dbReference>
<dbReference type="SUPFAM" id="SSF48452">
    <property type="entry name" value="TPR-like"/>
    <property type="match status" value="1"/>
</dbReference>
<feature type="repeat" description="ANK" evidence="1">
    <location>
        <begin position="445"/>
        <end position="477"/>
    </location>
</feature>
<dbReference type="Pfam" id="PF01544">
    <property type="entry name" value="CorA"/>
    <property type="match status" value="1"/>
</dbReference>
<evidence type="ECO:0000256" key="3">
    <source>
        <dbReference type="SAM" id="Phobius"/>
    </source>
</evidence>
<dbReference type="PANTHER" id="PTHR47685">
    <property type="entry name" value="MAGNESIUM TRANSPORT PROTEIN CORA"/>
    <property type="match status" value="1"/>
</dbReference>
<feature type="region of interest" description="Disordered" evidence="2">
    <location>
        <begin position="1"/>
        <end position="31"/>
    </location>
</feature>
<feature type="compositionally biased region" description="Basic and acidic residues" evidence="2">
    <location>
        <begin position="708"/>
        <end position="738"/>
    </location>
</feature>
<keyword evidence="3" id="KW-0472">Membrane</keyword>
<evidence type="ECO:0000313" key="5">
    <source>
        <dbReference type="Proteomes" id="UP000054516"/>
    </source>
</evidence>
<keyword evidence="5" id="KW-1185">Reference proteome</keyword>
<accession>A0A1W2TKK6</accession>
<dbReference type="OMA" id="QWENERH"/>
<evidence type="ECO:0000256" key="1">
    <source>
        <dbReference type="PROSITE-ProRule" id="PRU00023"/>
    </source>
</evidence>
<dbReference type="InterPro" id="IPR011990">
    <property type="entry name" value="TPR-like_helical_dom_sf"/>
</dbReference>
<proteinExistence type="predicted"/>
<keyword evidence="1" id="KW-0040">ANK repeat</keyword>
<dbReference type="Proteomes" id="UP000054516">
    <property type="component" value="Unassembled WGS sequence"/>
</dbReference>
<dbReference type="Gene3D" id="1.25.40.20">
    <property type="entry name" value="Ankyrin repeat-containing domain"/>
    <property type="match status" value="1"/>
</dbReference>